<dbReference type="Pfam" id="PF00076">
    <property type="entry name" value="RRM_1"/>
    <property type="match status" value="1"/>
</dbReference>
<dbReference type="Gene3D" id="3.30.70.330">
    <property type="match status" value="1"/>
</dbReference>
<dbReference type="PANTHER" id="PTHR15597:SF22">
    <property type="entry name" value="RNA-BINDING FOX PROTEIN 1, ISOFORM H"/>
    <property type="match status" value="1"/>
</dbReference>
<evidence type="ECO:0000256" key="3">
    <source>
        <dbReference type="ARBA" id="ARBA00023242"/>
    </source>
</evidence>
<accession>A0AAF3JBN3</accession>
<dbReference type="GO" id="GO:0000381">
    <property type="term" value="P:regulation of alternative mRNA splicing, via spliceosome"/>
    <property type="evidence" value="ECO:0007669"/>
    <property type="project" value="InterPro"/>
</dbReference>
<dbReference type="WBParaSite" id="MBELARI_LOCUS8642">
    <property type="protein sequence ID" value="MBELARI_LOCUS8642"/>
    <property type="gene ID" value="MBELARI_LOCUS8642"/>
</dbReference>
<dbReference type="AlphaFoldDB" id="A0AAF3JBN3"/>
<keyword evidence="3" id="KW-0539">Nucleus</keyword>
<sequence>MPLNNQIKASKSGNELFKSDTQYTCQMQKMSELVSTIDVKDDDISGGSIEYDEFSENRLFISNFPFEWTEKELREFLKDYGPVESVEIVYNERGSKGFGFATINDAERCLKARRTLNHTIANGRRVEVRRAHKHKRATNTGPPQGQKQNTAEMLQQIQNLNALLMAQFQLSQLQQPMALAQAALAQPAVLTLLQNQLAANALAGLGNSCADLSSFSNPALVSTMASPAFVQPQSQTQTPVGSGREAFKASMRSKVGRENVQQEAPTSGVDGFTQNIWDYSPRQRIEVNSTPRTYRLFNTPKIGLRRAFDRNEPIVASTQTIGYDDEGHIEIGQIPLCTSTPLRQEFRHEFPHDRSFSMPDMHKLGHE</sequence>
<proteinExistence type="predicted"/>
<evidence type="ECO:0000313" key="7">
    <source>
        <dbReference type="Proteomes" id="UP000887575"/>
    </source>
</evidence>
<dbReference type="InterPro" id="IPR047131">
    <property type="entry name" value="RBFOX1-like"/>
</dbReference>
<dbReference type="GO" id="GO:0003729">
    <property type="term" value="F:mRNA binding"/>
    <property type="evidence" value="ECO:0007669"/>
    <property type="project" value="TreeGrafter"/>
</dbReference>
<keyword evidence="2 4" id="KW-0694">RNA-binding</keyword>
<evidence type="ECO:0000313" key="8">
    <source>
        <dbReference type="WBParaSite" id="MBELARI_LOCUS8642"/>
    </source>
</evidence>
<evidence type="ECO:0000259" key="6">
    <source>
        <dbReference type="PROSITE" id="PS50102"/>
    </source>
</evidence>
<dbReference type="GO" id="GO:0005737">
    <property type="term" value="C:cytoplasm"/>
    <property type="evidence" value="ECO:0007669"/>
    <property type="project" value="TreeGrafter"/>
</dbReference>
<evidence type="ECO:0000256" key="4">
    <source>
        <dbReference type="PROSITE-ProRule" id="PRU00176"/>
    </source>
</evidence>
<dbReference type="InterPro" id="IPR035979">
    <property type="entry name" value="RBD_domain_sf"/>
</dbReference>
<evidence type="ECO:0000256" key="1">
    <source>
        <dbReference type="ARBA" id="ARBA00004123"/>
    </source>
</evidence>
<dbReference type="InterPro" id="IPR012677">
    <property type="entry name" value="Nucleotide-bd_a/b_plait_sf"/>
</dbReference>
<dbReference type="Proteomes" id="UP000887575">
    <property type="component" value="Unassembled WGS sequence"/>
</dbReference>
<comment type="subcellular location">
    <subcellularLocation>
        <location evidence="1">Nucleus</location>
    </subcellularLocation>
</comment>
<dbReference type="PANTHER" id="PTHR15597">
    <property type="entry name" value="ATAXIN 2-BINDING PROTEIN 1-RELATED"/>
    <property type="match status" value="1"/>
</dbReference>
<feature type="region of interest" description="Disordered" evidence="5">
    <location>
        <begin position="130"/>
        <end position="149"/>
    </location>
</feature>
<keyword evidence="7" id="KW-1185">Reference proteome</keyword>
<dbReference type="PROSITE" id="PS50102">
    <property type="entry name" value="RRM"/>
    <property type="match status" value="1"/>
</dbReference>
<dbReference type="GO" id="GO:0005634">
    <property type="term" value="C:nucleus"/>
    <property type="evidence" value="ECO:0007669"/>
    <property type="project" value="UniProtKB-SubCell"/>
</dbReference>
<evidence type="ECO:0000256" key="5">
    <source>
        <dbReference type="SAM" id="MobiDB-lite"/>
    </source>
</evidence>
<feature type="domain" description="RRM" evidence="6">
    <location>
        <begin position="57"/>
        <end position="133"/>
    </location>
</feature>
<dbReference type="SMART" id="SM00360">
    <property type="entry name" value="RRM"/>
    <property type="match status" value="1"/>
</dbReference>
<protein>
    <submittedName>
        <fullName evidence="8">RRM domain-containing protein</fullName>
    </submittedName>
</protein>
<dbReference type="InterPro" id="IPR000504">
    <property type="entry name" value="RRM_dom"/>
</dbReference>
<dbReference type="SUPFAM" id="SSF54928">
    <property type="entry name" value="RNA-binding domain, RBD"/>
    <property type="match status" value="1"/>
</dbReference>
<organism evidence="7 8">
    <name type="scientific">Mesorhabditis belari</name>
    <dbReference type="NCBI Taxonomy" id="2138241"/>
    <lineage>
        <taxon>Eukaryota</taxon>
        <taxon>Metazoa</taxon>
        <taxon>Ecdysozoa</taxon>
        <taxon>Nematoda</taxon>
        <taxon>Chromadorea</taxon>
        <taxon>Rhabditida</taxon>
        <taxon>Rhabditina</taxon>
        <taxon>Rhabditomorpha</taxon>
        <taxon>Rhabditoidea</taxon>
        <taxon>Rhabditidae</taxon>
        <taxon>Mesorhabditinae</taxon>
        <taxon>Mesorhabditis</taxon>
    </lineage>
</organism>
<name>A0AAF3JBN3_9BILA</name>
<feature type="compositionally biased region" description="Polar residues" evidence="5">
    <location>
        <begin position="138"/>
        <end position="149"/>
    </location>
</feature>
<reference evidence="8" key="1">
    <citation type="submission" date="2024-02" db="UniProtKB">
        <authorList>
            <consortium name="WormBaseParasite"/>
        </authorList>
    </citation>
    <scope>IDENTIFICATION</scope>
</reference>
<dbReference type="GO" id="GO:0007399">
    <property type="term" value="P:nervous system development"/>
    <property type="evidence" value="ECO:0007669"/>
    <property type="project" value="InterPro"/>
</dbReference>
<evidence type="ECO:0000256" key="2">
    <source>
        <dbReference type="ARBA" id="ARBA00022884"/>
    </source>
</evidence>